<gene>
    <name evidence="3" type="ORF">SAMN05421855_1041</name>
</gene>
<dbReference type="AlphaFoldDB" id="A0A1G7HCB5"/>
<dbReference type="STRING" id="227084.SAMN05421855_1041"/>
<dbReference type="Proteomes" id="UP000199321">
    <property type="component" value="Unassembled WGS sequence"/>
</dbReference>
<reference evidence="3 4" key="1">
    <citation type="submission" date="2016-10" db="EMBL/GenBank/DDBJ databases">
        <authorList>
            <person name="de Groot N.N."/>
        </authorList>
    </citation>
    <scope>NUCLEOTIDE SEQUENCE [LARGE SCALE GENOMIC DNA]</scope>
    <source>
        <strain evidence="3 4">DSM 16195</strain>
    </source>
</reference>
<keyword evidence="1" id="KW-0732">Signal</keyword>
<dbReference type="Pfam" id="PF18962">
    <property type="entry name" value="Por_Secre_tail"/>
    <property type="match status" value="1"/>
</dbReference>
<dbReference type="RefSeq" id="WP_093144672.1">
    <property type="nucleotide sequence ID" value="NZ_FNBA01000004.1"/>
</dbReference>
<dbReference type="InterPro" id="IPR026444">
    <property type="entry name" value="Secre_tail"/>
</dbReference>
<organism evidence="3 4">
    <name type="scientific">Ulvibacter litoralis</name>
    <dbReference type="NCBI Taxonomy" id="227084"/>
    <lineage>
        <taxon>Bacteria</taxon>
        <taxon>Pseudomonadati</taxon>
        <taxon>Bacteroidota</taxon>
        <taxon>Flavobacteriia</taxon>
        <taxon>Flavobacteriales</taxon>
        <taxon>Flavobacteriaceae</taxon>
        <taxon>Ulvibacter</taxon>
    </lineage>
</organism>
<evidence type="ECO:0000259" key="2">
    <source>
        <dbReference type="Pfam" id="PF18962"/>
    </source>
</evidence>
<dbReference type="OrthoDB" id="1652165at2"/>
<keyword evidence="4" id="KW-1185">Reference proteome</keyword>
<dbReference type="NCBIfam" id="TIGR04183">
    <property type="entry name" value="Por_Secre_tail"/>
    <property type="match status" value="1"/>
</dbReference>
<feature type="non-terminal residue" evidence="3">
    <location>
        <position position="1"/>
    </location>
</feature>
<evidence type="ECO:0000256" key="1">
    <source>
        <dbReference type="ARBA" id="ARBA00022729"/>
    </source>
</evidence>
<protein>
    <submittedName>
        <fullName evidence="3">Por secretion system C-terminal sorting domain-containing protein</fullName>
    </submittedName>
</protein>
<evidence type="ECO:0000313" key="3">
    <source>
        <dbReference type="EMBL" id="SDE97944.1"/>
    </source>
</evidence>
<accession>A0A1G7HCB5</accession>
<name>A0A1G7HCB5_9FLAO</name>
<dbReference type="EMBL" id="FNBA01000004">
    <property type="protein sequence ID" value="SDE97944.1"/>
    <property type="molecule type" value="Genomic_DNA"/>
</dbReference>
<evidence type="ECO:0000313" key="4">
    <source>
        <dbReference type="Proteomes" id="UP000199321"/>
    </source>
</evidence>
<proteinExistence type="predicted"/>
<feature type="domain" description="Secretion system C-terminal sorting" evidence="2">
    <location>
        <begin position="487"/>
        <end position="556"/>
    </location>
</feature>
<sequence length="559" mass="59744">CAVKTWDGSNWNPAGNPTATDHVVISDDYDTTTDGGSITACEVTVDASTRLTIGADDFLSVVNDITVNGTLNVAQIASVVQIEDAATVTNNGTINVYVDTPDLNGRDFVLLGSPMSSETRAHVFENALRVRNHLTEEFSPNTEVGDGSPGAGNWVDETGNDWPVLENGPINLGEGYMVMRDLTGPPAPLNLNFNTGTLNNGVINYSAGYNGNQNSSPSILANPYASAISATDFITTNSGGVDAVYFWEHVTSPNAGLPGPFGLNYTMEDISIFNLTGGTAAAGSDSSTVPNGMISTGQGFGVKVSSAGGPVSITFNNAMRRTTGNAMPRNQNLDRIWLQVESDGYDLKSTALIGFLDQATDGFDEGYDAKRLATNVSLYSHLDDGTDVLGIQARGVFEENKKISMGFASLIDEKIDYTISIQNIEGINLGTATVYLIDTLEDVITNLSEANYTFMSEKGIYDNRFVLQFVPEVILGTNNPVLKEVAIYPNPTQGVLNIVSPKTTITSVRIFDLSGRVVLNTSDLNSNTTELNLSELNSAMYFVEVITEAGSLTERILKD</sequence>